<evidence type="ECO:0000313" key="1">
    <source>
        <dbReference type="EMBL" id="OHA20390.1"/>
    </source>
</evidence>
<comment type="caution">
    <text evidence="1">The sequence shown here is derived from an EMBL/GenBank/DDBJ whole genome shotgun (WGS) entry which is preliminary data.</text>
</comment>
<reference evidence="1 2" key="1">
    <citation type="journal article" date="2016" name="Nat. Commun.">
        <title>Thousands of microbial genomes shed light on interconnected biogeochemical processes in an aquifer system.</title>
        <authorList>
            <person name="Anantharaman K."/>
            <person name="Brown C.T."/>
            <person name="Hug L.A."/>
            <person name="Sharon I."/>
            <person name="Castelle C.J."/>
            <person name="Probst A.J."/>
            <person name="Thomas B.C."/>
            <person name="Singh A."/>
            <person name="Wilkins M.J."/>
            <person name="Karaoz U."/>
            <person name="Brodie E.L."/>
            <person name="Williams K.H."/>
            <person name="Hubbard S.S."/>
            <person name="Banfield J.F."/>
        </authorList>
    </citation>
    <scope>NUCLEOTIDE SEQUENCE [LARGE SCALE GENOMIC DNA]</scope>
</reference>
<name>A0A1G2M920_9BACT</name>
<dbReference type="InterPro" id="IPR029063">
    <property type="entry name" value="SAM-dependent_MTases_sf"/>
</dbReference>
<accession>A0A1G2M920</accession>
<keyword evidence="1" id="KW-0808">Transferase</keyword>
<dbReference type="AlphaFoldDB" id="A0A1G2M920"/>
<protein>
    <submittedName>
        <fullName evidence="1">dTDP-6-deoxy-L-hexose 3-O-methyltransferase</fullName>
    </submittedName>
</protein>
<dbReference type="InterPro" id="IPR008884">
    <property type="entry name" value="TylF_MeTrfase"/>
</dbReference>
<proteinExistence type="predicted"/>
<keyword evidence="1" id="KW-0489">Methyltransferase</keyword>
<gene>
    <name evidence="1" type="ORF">A2849_01270</name>
</gene>
<dbReference type="Proteomes" id="UP000178121">
    <property type="component" value="Unassembled WGS sequence"/>
</dbReference>
<organism evidence="1 2">
    <name type="scientific">Candidatus Taylorbacteria bacterium RIFCSPHIGHO2_01_FULL_51_15</name>
    <dbReference type="NCBI Taxonomy" id="1802304"/>
    <lineage>
        <taxon>Bacteria</taxon>
        <taxon>Candidatus Tayloriibacteriota</taxon>
    </lineage>
</organism>
<sequence length="220" mass="24805">MIAEPDFNKAFDHENNFYWTSPPERLGKCIAHYELFKIANELSGDIVECGVFKGASLLRFASFQEVFGKKKRKVVGFDTFGTFPETRFEADKSHRKEFIDDAGAESISKEELLSVVRKKGIKTEVELIEGDVVETVPAYVKAHPNLTIALLNLDTDIYEPAVAILHNLYPCIVEGGVLISDDYRVFPGETKAIDDFFRGKNVTIQNFPNLKTPHFIIKKG</sequence>
<dbReference type="EMBL" id="MHRI01000030">
    <property type="protein sequence ID" value="OHA20390.1"/>
    <property type="molecule type" value="Genomic_DNA"/>
</dbReference>
<dbReference type="Pfam" id="PF05711">
    <property type="entry name" value="TylF"/>
    <property type="match status" value="1"/>
</dbReference>
<dbReference type="SUPFAM" id="SSF53335">
    <property type="entry name" value="S-adenosyl-L-methionine-dependent methyltransferases"/>
    <property type="match status" value="1"/>
</dbReference>
<dbReference type="GO" id="GO:0032259">
    <property type="term" value="P:methylation"/>
    <property type="evidence" value="ECO:0007669"/>
    <property type="project" value="UniProtKB-KW"/>
</dbReference>
<dbReference type="GO" id="GO:0008168">
    <property type="term" value="F:methyltransferase activity"/>
    <property type="evidence" value="ECO:0007669"/>
    <property type="project" value="UniProtKB-KW"/>
</dbReference>
<dbReference type="Gene3D" id="3.40.50.150">
    <property type="entry name" value="Vaccinia Virus protein VP39"/>
    <property type="match status" value="1"/>
</dbReference>
<evidence type="ECO:0000313" key="2">
    <source>
        <dbReference type="Proteomes" id="UP000178121"/>
    </source>
</evidence>
<dbReference type="PANTHER" id="PTHR40036:SF1">
    <property type="entry name" value="MACROCIN O-METHYLTRANSFERASE"/>
    <property type="match status" value="1"/>
</dbReference>
<dbReference type="PANTHER" id="PTHR40036">
    <property type="entry name" value="MACROCIN O-METHYLTRANSFERASE"/>
    <property type="match status" value="1"/>
</dbReference>